<accession>A0A8S3JGD5</accession>
<evidence type="ECO:0000313" key="2">
    <source>
        <dbReference type="Proteomes" id="UP000676336"/>
    </source>
</evidence>
<dbReference type="EMBL" id="CAJOBI010343979">
    <property type="protein sequence ID" value="CAF5216293.1"/>
    <property type="molecule type" value="Genomic_DNA"/>
</dbReference>
<feature type="non-terminal residue" evidence="1">
    <location>
        <position position="1"/>
    </location>
</feature>
<protein>
    <submittedName>
        <fullName evidence="1">Uncharacterized protein</fullName>
    </submittedName>
</protein>
<gene>
    <name evidence="1" type="ORF">SMN809_LOCUS79965</name>
</gene>
<evidence type="ECO:0000313" key="1">
    <source>
        <dbReference type="EMBL" id="CAF5216293.1"/>
    </source>
</evidence>
<proteinExistence type="predicted"/>
<comment type="caution">
    <text evidence="1">The sequence shown here is derived from an EMBL/GenBank/DDBJ whole genome shotgun (WGS) entry which is preliminary data.</text>
</comment>
<dbReference type="Proteomes" id="UP000676336">
    <property type="component" value="Unassembled WGS sequence"/>
</dbReference>
<dbReference type="AlphaFoldDB" id="A0A8S3JGD5"/>
<reference evidence="1" key="1">
    <citation type="submission" date="2021-02" db="EMBL/GenBank/DDBJ databases">
        <authorList>
            <person name="Nowell W R."/>
        </authorList>
    </citation>
    <scope>NUCLEOTIDE SEQUENCE</scope>
</reference>
<name>A0A8S3JGD5_9BILA</name>
<sequence>MKLNSLIEDYYEFTSNFIWKYLTDEDKQKLGPIVYWMSLSKEEQNQNAQEITKEEYKNQSVLELFTWRKLTANEQQ</sequence>
<organism evidence="1 2">
    <name type="scientific">Rotaria magnacalcarata</name>
    <dbReference type="NCBI Taxonomy" id="392030"/>
    <lineage>
        <taxon>Eukaryota</taxon>
        <taxon>Metazoa</taxon>
        <taxon>Spiralia</taxon>
        <taxon>Gnathifera</taxon>
        <taxon>Rotifera</taxon>
        <taxon>Eurotatoria</taxon>
        <taxon>Bdelloidea</taxon>
        <taxon>Philodinida</taxon>
        <taxon>Philodinidae</taxon>
        <taxon>Rotaria</taxon>
    </lineage>
</organism>